<name>A0ABT1D208_9PROT</name>
<evidence type="ECO:0000313" key="1">
    <source>
        <dbReference type="EMBL" id="MCO6415652.1"/>
    </source>
</evidence>
<reference evidence="1 2" key="1">
    <citation type="submission" date="2021-12" db="EMBL/GenBank/DDBJ databases">
        <title>Siccirubricoccus leaddurans sp. nov., a high concentration Zn2+ tolerance bacterium.</title>
        <authorList>
            <person name="Cao Y."/>
        </authorList>
    </citation>
    <scope>NUCLEOTIDE SEQUENCE [LARGE SCALE GENOMIC DNA]</scope>
    <source>
        <strain evidence="1 2">KC 17139</strain>
    </source>
</reference>
<gene>
    <name evidence="1" type="ORF">JYK14_05600</name>
</gene>
<dbReference type="SUPFAM" id="SSF102198">
    <property type="entry name" value="Putative cyclase"/>
    <property type="match status" value="1"/>
</dbReference>
<dbReference type="RefSeq" id="WP_252952250.1">
    <property type="nucleotide sequence ID" value="NZ_JAFIRR010000030.1"/>
</dbReference>
<dbReference type="PANTHER" id="PTHR34861:SF10">
    <property type="entry name" value="CYCLASE"/>
    <property type="match status" value="1"/>
</dbReference>
<organism evidence="1 2">
    <name type="scientific">Siccirubricoccus soli</name>
    <dbReference type="NCBI Taxonomy" id="2899147"/>
    <lineage>
        <taxon>Bacteria</taxon>
        <taxon>Pseudomonadati</taxon>
        <taxon>Pseudomonadota</taxon>
        <taxon>Alphaproteobacteria</taxon>
        <taxon>Acetobacterales</taxon>
        <taxon>Roseomonadaceae</taxon>
        <taxon>Siccirubricoccus</taxon>
    </lineage>
</organism>
<dbReference type="Proteomes" id="UP001523392">
    <property type="component" value="Unassembled WGS sequence"/>
</dbReference>
<dbReference type="InterPro" id="IPR037175">
    <property type="entry name" value="KFase_sf"/>
</dbReference>
<evidence type="ECO:0000313" key="2">
    <source>
        <dbReference type="Proteomes" id="UP001523392"/>
    </source>
</evidence>
<dbReference type="Pfam" id="PF04199">
    <property type="entry name" value="Cyclase"/>
    <property type="match status" value="1"/>
</dbReference>
<dbReference type="EMBL" id="JAFIRR010000030">
    <property type="protein sequence ID" value="MCO6415652.1"/>
    <property type="molecule type" value="Genomic_DNA"/>
</dbReference>
<protein>
    <submittedName>
        <fullName evidence="1">Cyclase family protein</fullName>
    </submittedName>
</protein>
<comment type="caution">
    <text evidence="1">The sequence shown here is derived from an EMBL/GenBank/DDBJ whole genome shotgun (WGS) entry which is preliminary data.</text>
</comment>
<keyword evidence="2" id="KW-1185">Reference proteome</keyword>
<dbReference type="PANTHER" id="PTHR34861">
    <property type="match status" value="1"/>
</dbReference>
<dbReference type="InterPro" id="IPR007325">
    <property type="entry name" value="KFase/CYL"/>
</dbReference>
<dbReference type="Gene3D" id="3.50.30.50">
    <property type="entry name" value="Putative cyclase"/>
    <property type="match status" value="1"/>
</dbReference>
<sequence length="303" mass="32220">MPAAHDHGPWGCACWGPQDELGAANLLTPEKRLAALKGIETGQVFDLSHVFGADAPYMAPNQPPFLMMLWATWRDSIRRRRRLGMTNDAGSNVERIEMTAHVGTHIDALGHVSKGDRLYNGFDAAETLGDWGLLRLGVEKIPPLITRGLLFDVAGLDGGAHLGPGRVVTPEELEAAAAKAGFAVEPGDIALIRTGWGCYFAVDNARYLAGAPGIDVPAAEWLTRQGVVAIGADNMALEVLPNPDHSKALPVHQHCLAEAGVHIIENLALEEIAAAGVSRFCLILLPPKMRGATGAPVRPVALI</sequence>
<accession>A0ABT1D208</accession>
<proteinExistence type="predicted"/>